<gene>
    <name evidence="1" type="ORF">OLEA9_A116763</name>
</gene>
<accession>A0A8S0TPL8</accession>
<protein>
    <submittedName>
        <fullName evidence="1">Uncharacterized protein</fullName>
    </submittedName>
</protein>
<name>A0A8S0TPL8_OLEEU</name>
<evidence type="ECO:0000313" key="2">
    <source>
        <dbReference type="Proteomes" id="UP000594638"/>
    </source>
</evidence>
<keyword evidence="2" id="KW-1185">Reference proteome</keyword>
<sequence>MLVADLVDLAMEASFVGSMMDLKAIVEMVLVGGDSGGGGFCWTDDGFNGDGVGFSGNGGNDFVDINSGAQWFLLM</sequence>
<reference evidence="1 2" key="1">
    <citation type="submission" date="2019-12" db="EMBL/GenBank/DDBJ databases">
        <authorList>
            <person name="Alioto T."/>
            <person name="Alioto T."/>
            <person name="Gomez Garrido J."/>
        </authorList>
    </citation>
    <scope>NUCLEOTIDE SEQUENCE [LARGE SCALE GENOMIC DNA]</scope>
</reference>
<comment type="caution">
    <text evidence="1">The sequence shown here is derived from an EMBL/GenBank/DDBJ whole genome shotgun (WGS) entry which is preliminary data.</text>
</comment>
<proteinExistence type="predicted"/>
<dbReference type="Gramene" id="OE9A116763T1">
    <property type="protein sequence ID" value="OE9A116763C1"/>
    <property type="gene ID" value="OE9A116763"/>
</dbReference>
<evidence type="ECO:0000313" key="1">
    <source>
        <dbReference type="EMBL" id="CAA3005833.1"/>
    </source>
</evidence>
<organism evidence="1 2">
    <name type="scientific">Olea europaea subsp. europaea</name>
    <dbReference type="NCBI Taxonomy" id="158383"/>
    <lineage>
        <taxon>Eukaryota</taxon>
        <taxon>Viridiplantae</taxon>
        <taxon>Streptophyta</taxon>
        <taxon>Embryophyta</taxon>
        <taxon>Tracheophyta</taxon>
        <taxon>Spermatophyta</taxon>
        <taxon>Magnoliopsida</taxon>
        <taxon>eudicotyledons</taxon>
        <taxon>Gunneridae</taxon>
        <taxon>Pentapetalae</taxon>
        <taxon>asterids</taxon>
        <taxon>lamiids</taxon>
        <taxon>Lamiales</taxon>
        <taxon>Oleaceae</taxon>
        <taxon>Oleeae</taxon>
        <taxon>Olea</taxon>
    </lineage>
</organism>
<dbReference type="Proteomes" id="UP000594638">
    <property type="component" value="Unassembled WGS sequence"/>
</dbReference>
<dbReference type="EMBL" id="CACTIH010007251">
    <property type="protein sequence ID" value="CAA3005833.1"/>
    <property type="molecule type" value="Genomic_DNA"/>
</dbReference>
<dbReference type="AlphaFoldDB" id="A0A8S0TPL8"/>